<dbReference type="Pfam" id="PF08327">
    <property type="entry name" value="AHSA1"/>
    <property type="match status" value="1"/>
</dbReference>
<evidence type="ECO:0000259" key="2">
    <source>
        <dbReference type="Pfam" id="PF08327"/>
    </source>
</evidence>
<sequence length="143" mass="16413">MNSLTIKKSVYIDATPEEVFDALTSSNDIVRYFPLKKVTSEWQVGGEILLDGEVDGNAFRDYGLIQALSRPHHFKYSYWSDNHGTERTPENHLTVEYRLSAKQQGTQLDLEQANLRSEAMFRVMDTVWDHLLGSLAKYLESRA</sequence>
<feature type="domain" description="Activator of Hsp90 ATPase homologue 1/2-like C-terminal" evidence="2">
    <location>
        <begin position="13"/>
        <end position="140"/>
    </location>
</feature>
<comment type="caution">
    <text evidence="3">The sequence shown here is derived from an EMBL/GenBank/DDBJ whole genome shotgun (WGS) entry which is preliminary data.</text>
</comment>
<dbReference type="InterPro" id="IPR013538">
    <property type="entry name" value="ASHA1/2-like_C"/>
</dbReference>
<name>A0ABT1ULP7_9GAMM</name>
<evidence type="ECO:0000313" key="4">
    <source>
        <dbReference type="Proteomes" id="UP001524569"/>
    </source>
</evidence>
<dbReference type="Gene3D" id="3.30.530.20">
    <property type="match status" value="1"/>
</dbReference>
<reference evidence="3 4" key="1">
    <citation type="submission" date="2022-07" db="EMBL/GenBank/DDBJ databases">
        <title>Methylomonas rivi sp. nov., Methylomonas rosea sp. nov., Methylomonas aureus sp. nov. and Methylomonas subterranea sp. nov., four novel methanotrophs isolated from a freshwater creek and the deep terrestrial subsurface.</title>
        <authorList>
            <person name="Abin C."/>
            <person name="Sankaranarayanan K."/>
            <person name="Garner C."/>
            <person name="Sindelar R."/>
            <person name="Kotary K."/>
            <person name="Garner R."/>
            <person name="Barclay S."/>
            <person name="Lawson P."/>
            <person name="Krumholz L."/>
        </authorList>
    </citation>
    <scope>NUCLEOTIDE SEQUENCE [LARGE SCALE GENOMIC DNA]</scope>
    <source>
        <strain evidence="3 4">SURF-1</strain>
    </source>
</reference>
<dbReference type="Proteomes" id="UP001524569">
    <property type="component" value="Unassembled WGS sequence"/>
</dbReference>
<gene>
    <name evidence="3" type="ORF">NP603_18740</name>
</gene>
<dbReference type="InterPro" id="IPR023393">
    <property type="entry name" value="START-like_dom_sf"/>
</dbReference>
<accession>A0ABT1ULP7</accession>
<keyword evidence="4" id="KW-1185">Reference proteome</keyword>
<dbReference type="RefSeq" id="WP_256612383.1">
    <property type="nucleotide sequence ID" value="NZ_JANIBM010000037.1"/>
</dbReference>
<dbReference type="EMBL" id="JANIBM010000037">
    <property type="protein sequence ID" value="MCQ8183158.1"/>
    <property type="molecule type" value="Genomic_DNA"/>
</dbReference>
<proteinExistence type="inferred from homology"/>
<dbReference type="SUPFAM" id="SSF55961">
    <property type="entry name" value="Bet v1-like"/>
    <property type="match status" value="1"/>
</dbReference>
<evidence type="ECO:0000256" key="1">
    <source>
        <dbReference type="ARBA" id="ARBA00006817"/>
    </source>
</evidence>
<organism evidence="3 4">
    <name type="scientific">Methylomonas aurea</name>
    <dbReference type="NCBI Taxonomy" id="2952224"/>
    <lineage>
        <taxon>Bacteria</taxon>
        <taxon>Pseudomonadati</taxon>
        <taxon>Pseudomonadota</taxon>
        <taxon>Gammaproteobacteria</taxon>
        <taxon>Methylococcales</taxon>
        <taxon>Methylococcaceae</taxon>
        <taxon>Methylomonas</taxon>
    </lineage>
</organism>
<protein>
    <submittedName>
        <fullName evidence="3">SRPBCC domain-containing protein</fullName>
    </submittedName>
</protein>
<evidence type="ECO:0000313" key="3">
    <source>
        <dbReference type="EMBL" id="MCQ8183158.1"/>
    </source>
</evidence>
<comment type="similarity">
    <text evidence="1">Belongs to the AHA1 family.</text>
</comment>
<dbReference type="CDD" id="cd07814">
    <property type="entry name" value="SRPBCC_CalC_Aha1-like"/>
    <property type="match status" value="1"/>
</dbReference>